<accession>A0AB33AMY2</accession>
<proteinExistence type="predicted"/>
<gene>
    <name evidence="1" type="ORF">KE3_1401</name>
</gene>
<protein>
    <submittedName>
        <fullName evidence="1">Minor capsid protein 2</fullName>
    </submittedName>
</protein>
<dbReference type="Proteomes" id="UP000015268">
    <property type="component" value="Chromosome"/>
</dbReference>
<dbReference type="KEGG" id="slu:KE3_1401"/>
<evidence type="ECO:0000313" key="1">
    <source>
        <dbReference type="EMBL" id="AGS05876.1"/>
    </source>
</evidence>
<reference evidence="1 2" key="1">
    <citation type="journal article" date="2013" name="BMC Microbiol.">
        <title>Dynamics of fecal microbial communities in children with diarrhea of unknown etiology and genomic analysis of associated Streptococcus lutetiensis.</title>
        <authorList>
            <person name="Jin D."/>
            <person name="Chen C."/>
            <person name="Li L."/>
            <person name="Lu S."/>
            <person name="Li Z."/>
            <person name="Zhou Z."/>
            <person name="Jing H."/>
            <person name="Xu Y."/>
            <person name="Du P."/>
            <person name="Wang H."/>
            <person name="Xiong Y."/>
            <person name="Zheng H."/>
            <person name="Bai X."/>
            <person name="Sun H."/>
            <person name="Wang L."/>
            <person name="Ye C."/>
            <person name="Gottschalk M."/>
            <person name="Xu J."/>
        </authorList>
    </citation>
    <scope>NUCLEOTIDE SEQUENCE [LARGE SCALE GENOMIC DNA]</scope>
    <source>
        <strain evidence="1 2">033</strain>
    </source>
</reference>
<sequence length="114" mass="12819">MSWELIMIDKRLLTDTVIVQKVQKENDFGDLTYSEPLTVKHVRFDRSSSVSGANNSKKKDRTGTIFIYPAISGVKVDNSWDEATVSDGANTYIVKSHEPNYLNGKIFSYEVGVI</sequence>
<keyword evidence="2" id="KW-1185">Reference proteome</keyword>
<dbReference type="AlphaFoldDB" id="A0AB33AMY2"/>
<evidence type="ECO:0000313" key="2">
    <source>
        <dbReference type="Proteomes" id="UP000015268"/>
    </source>
</evidence>
<organism evidence="1 2">
    <name type="scientific">Streptococcus lutetiensis 033</name>
    <dbReference type="NCBI Taxonomy" id="1076934"/>
    <lineage>
        <taxon>Bacteria</taxon>
        <taxon>Bacillati</taxon>
        <taxon>Bacillota</taxon>
        <taxon>Bacilli</taxon>
        <taxon>Lactobacillales</taxon>
        <taxon>Streptococcaceae</taxon>
        <taxon>Streptococcus</taxon>
    </lineage>
</organism>
<name>A0AB33AMY2_9STRE</name>
<dbReference type="InterPro" id="IPR019612">
    <property type="entry name" value="Minor_capsid_put"/>
</dbReference>
<dbReference type="Pfam" id="PF10665">
    <property type="entry name" value="Minor_capsid_1"/>
    <property type="match status" value="1"/>
</dbReference>
<dbReference type="EMBL" id="CP003025">
    <property type="protein sequence ID" value="AGS05876.1"/>
    <property type="molecule type" value="Genomic_DNA"/>
</dbReference>